<evidence type="ECO:0000313" key="2">
    <source>
        <dbReference type="EMBL" id="KAK5118348.1"/>
    </source>
</evidence>
<dbReference type="EMBL" id="JAVRRL010000002">
    <property type="protein sequence ID" value="KAK5118348.1"/>
    <property type="molecule type" value="Genomic_DNA"/>
</dbReference>
<comment type="caution">
    <text evidence="2">The sequence shown here is derived from an EMBL/GenBank/DDBJ whole genome shotgun (WGS) entry which is preliminary data.</text>
</comment>
<dbReference type="Proteomes" id="UP001310890">
    <property type="component" value="Unassembled WGS sequence"/>
</dbReference>
<reference evidence="2" key="1">
    <citation type="submission" date="2023-08" db="EMBL/GenBank/DDBJ databases">
        <title>Black Yeasts Isolated from many extreme environments.</title>
        <authorList>
            <person name="Coleine C."/>
            <person name="Stajich J.E."/>
            <person name="Selbmann L."/>
        </authorList>
    </citation>
    <scope>NUCLEOTIDE SEQUENCE</scope>
    <source>
        <strain evidence="2">CCFEE 5401</strain>
    </source>
</reference>
<evidence type="ECO:0000313" key="3">
    <source>
        <dbReference type="Proteomes" id="UP001310890"/>
    </source>
</evidence>
<proteinExistence type="predicted"/>
<evidence type="ECO:0000256" key="1">
    <source>
        <dbReference type="SAM" id="MobiDB-lite"/>
    </source>
</evidence>
<accession>A0AAN7TRN2</accession>
<protein>
    <submittedName>
        <fullName evidence="2">Uncharacterized protein</fullName>
    </submittedName>
</protein>
<organism evidence="2 3">
    <name type="scientific">Meristemomyces frigidus</name>
    <dbReference type="NCBI Taxonomy" id="1508187"/>
    <lineage>
        <taxon>Eukaryota</taxon>
        <taxon>Fungi</taxon>
        <taxon>Dikarya</taxon>
        <taxon>Ascomycota</taxon>
        <taxon>Pezizomycotina</taxon>
        <taxon>Dothideomycetes</taxon>
        <taxon>Dothideomycetidae</taxon>
        <taxon>Mycosphaerellales</taxon>
        <taxon>Teratosphaeriaceae</taxon>
        <taxon>Meristemomyces</taxon>
    </lineage>
</organism>
<feature type="region of interest" description="Disordered" evidence="1">
    <location>
        <begin position="106"/>
        <end position="129"/>
    </location>
</feature>
<dbReference type="AlphaFoldDB" id="A0AAN7TRN2"/>
<gene>
    <name evidence="2" type="ORF">LTR62_002861</name>
</gene>
<sequence>MPRKKSTAKRYQQAQARLISSGFGRLTQPRFPSRRPRPLAAISPTPTPGPIPAPDSAPAPTTADALSAGNTPMPVTWTATISFGLSRPVPSSQQAGMAAEPDTLADVSHVSSGNGDESRDPSEIDGDDDEIVGSVMYPGGRELGQSWRTAAKAYALRHFLEMSGEDVGRFLDHSLHPKTFVWVRGELVGHSPKEPEGWRKEFLEALCTLVLYGVARDDANWRLGEKVRERMEREKKSGLRWSTVRTKEVLAVVNEVKFIDEYKSFRERKAAETEWETALEPIPEMIDGESETWDNSDEL</sequence>
<feature type="compositionally biased region" description="Pro residues" evidence="1">
    <location>
        <begin position="45"/>
        <end position="57"/>
    </location>
</feature>
<feature type="region of interest" description="Disordered" evidence="1">
    <location>
        <begin position="1"/>
        <end position="71"/>
    </location>
</feature>
<name>A0AAN7TRN2_9PEZI</name>